<reference evidence="3" key="1">
    <citation type="submission" date="2025-08" db="UniProtKB">
        <authorList>
            <consortium name="Ensembl"/>
        </authorList>
    </citation>
    <scope>IDENTIFICATION</scope>
</reference>
<reference evidence="3" key="2">
    <citation type="submission" date="2025-09" db="UniProtKB">
        <authorList>
            <consortium name="Ensembl"/>
        </authorList>
    </citation>
    <scope>IDENTIFICATION</scope>
</reference>
<dbReference type="Pfam" id="PF13516">
    <property type="entry name" value="LRR_6"/>
    <property type="match status" value="7"/>
</dbReference>
<dbReference type="InterPro" id="IPR051261">
    <property type="entry name" value="NLR"/>
</dbReference>
<dbReference type="Proteomes" id="UP000261560">
    <property type="component" value="Unplaced"/>
</dbReference>
<sequence length="398" mass="43433">VDLDIRSLSLFLFFRLSNCKLSERSCKALAEILSCESCSLRELGLSNNDLGDLGLKHLCVGLENPKCPLETLRSVQRKALTFVLSYGDKLLARNFTRNFFVCSLSGCGITKEGCTLLASALNSNPSHLKELDLSYNHPGTEGVKLLTPILDTLRLSNCKLSERSCKALAEILICESCSLRELDLSNNDLGDLGLKHLCDGLENPNCTLETLSLSGCGITEEGCAFLVSALNSNPSRLKELDLSYNHPGTEGVELLTPKLDTLRLSNCKLSERSCKALAEILSCESCSLRELDLSNNDLGNLGLKHLCVGLENPNCTLETLRLVSGSPVRSCKALAEILICESCSLRELDLSNNDLGDLGLKHLCVGLENPNCTLETLRSVQRKTVILVLDHLKAMSRF</sequence>
<dbReference type="AlphaFoldDB" id="A0A3B3CDE8"/>
<protein>
    <recommendedName>
        <fullName evidence="5">NACHT LRR and PYD domain-containing protein</fullName>
    </recommendedName>
</protein>
<dbReference type="SUPFAM" id="SSF52047">
    <property type="entry name" value="RNI-like"/>
    <property type="match status" value="2"/>
</dbReference>
<dbReference type="Gene3D" id="3.80.10.10">
    <property type="entry name" value="Ribonuclease Inhibitor"/>
    <property type="match status" value="3"/>
</dbReference>
<keyword evidence="2" id="KW-0677">Repeat</keyword>
<dbReference type="PROSITE" id="PS51450">
    <property type="entry name" value="LRR"/>
    <property type="match status" value="4"/>
</dbReference>
<proteinExistence type="predicted"/>
<name>A0A3B3CDE8_ORYME</name>
<keyword evidence="4" id="KW-1185">Reference proteome</keyword>
<evidence type="ECO:0000313" key="3">
    <source>
        <dbReference type="Ensembl" id="ENSOMEP00000015845.1"/>
    </source>
</evidence>
<dbReference type="Ensembl" id="ENSOMET00000034166.1">
    <property type="protein sequence ID" value="ENSOMEP00000015845.1"/>
    <property type="gene ID" value="ENSOMEG00000017502.1"/>
</dbReference>
<evidence type="ECO:0000256" key="2">
    <source>
        <dbReference type="ARBA" id="ARBA00022737"/>
    </source>
</evidence>
<dbReference type="PANTHER" id="PTHR24106">
    <property type="entry name" value="NACHT, LRR AND CARD DOMAINS-CONTAINING"/>
    <property type="match status" value="1"/>
</dbReference>
<dbReference type="GeneTree" id="ENSGT01150000286915"/>
<accession>A0A3B3CDE8</accession>
<dbReference type="InterPro" id="IPR006553">
    <property type="entry name" value="Leu-rich_rpt_Cys-con_subtyp"/>
</dbReference>
<dbReference type="SMART" id="SM00367">
    <property type="entry name" value="LRR_CC"/>
    <property type="match status" value="7"/>
</dbReference>
<dbReference type="SMART" id="SM00368">
    <property type="entry name" value="LRR_RI"/>
    <property type="match status" value="10"/>
</dbReference>
<organism evidence="3 4">
    <name type="scientific">Oryzias melastigma</name>
    <name type="common">Marine medaka</name>
    <dbReference type="NCBI Taxonomy" id="30732"/>
    <lineage>
        <taxon>Eukaryota</taxon>
        <taxon>Metazoa</taxon>
        <taxon>Chordata</taxon>
        <taxon>Craniata</taxon>
        <taxon>Vertebrata</taxon>
        <taxon>Euteleostomi</taxon>
        <taxon>Actinopterygii</taxon>
        <taxon>Neopterygii</taxon>
        <taxon>Teleostei</taxon>
        <taxon>Neoteleostei</taxon>
        <taxon>Acanthomorphata</taxon>
        <taxon>Ovalentaria</taxon>
        <taxon>Atherinomorphae</taxon>
        <taxon>Beloniformes</taxon>
        <taxon>Adrianichthyidae</taxon>
        <taxon>Oryziinae</taxon>
        <taxon>Oryzias</taxon>
    </lineage>
</organism>
<evidence type="ECO:0008006" key="5">
    <source>
        <dbReference type="Google" id="ProtNLM"/>
    </source>
</evidence>
<evidence type="ECO:0000256" key="1">
    <source>
        <dbReference type="ARBA" id="ARBA00022614"/>
    </source>
</evidence>
<evidence type="ECO:0000313" key="4">
    <source>
        <dbReference type="Proteomes" id="UP000261560"/>
    </source>
</evidence>
<keyword evidence="1" id="KW-0433">Leucine-rich repeat</keyword>
<dbReference type="InterPro" id="IPR032675">
    <property type="entry name" value="LRR_dom_sf"/>
</dbReference>
<dbReference type="InterPro" id="IPR001611">
    <property type="entry name" value="Leu-rich_rpt"/>
</dbReference>